<keyword evidence="1 3" id="KW-0547">Nucleotide-binding</keyword>
<dbReference type="EMBL" id="LSSM01001525">
    <property type="protein sequence ID" value="OMJ26135.1"/>
    <property type="molecule type" value="Genomic_DNA"/>
</dbReference>
<dbReference type="Gene3D" id="1.10.510.10">
    <property type="entry name" value="Transferase(Phosphotransferase) domain 1"/>
    <property type="match status" value="1"/>
</dbReference>
<name>A0A1R1YH36_9FUNG</name>
<reference evidence="7" key="1">
    <citation type="submission" date="2017-01" db="EMBL/GenBank/DDBJ databases">
        <authorList>
            <person name="Wang Y."/>
            <person name="White M."/>
            <person name="Kvist S."/>
            <person name="Moncalvo J.-M."/>
        </authorList>
    </citation>
    <scope>NUCLEOTIDE SEQUENCE [LARGE SCALE GENOMIC DNA]</scope>
    <source>
        <strain evidence="7">ID-206-W2</strain>
    </source>
</reference>
<accession>A0A1R1YH36</accession>
<comment type="caution">
    <text evidence="6">The sequence shown here is derived from an EMBL/GenBank/DDBJ whole genome shotgun (WGS) entry which is preliminary data.</text>
</comment>
<dbReference type="InterPro" id="IPR008271">
    <property type="entry name" value="Ser/Thr_kinase_AS"/>
</dbReference>
<dbReference type="SUPFAM" id="SSF56112">
    <property type="entry name" value="Protein kinase-like (PK-like)"/>
    <property type="match status" value="1"/>
</dbReference>
<evidence type="ECO:0000256" key="1">
    <source>
        <dbReference type="ARBA" id="ARBA00022741"/>
    </source>
</evidence>
<dbReference type="PROSITE" id="PS00107">
    <property type="entry name" value="PROTEIN_KINASE_ATP"/>
    <property type="match status" value="1"/>
</dbReference>
<dbReference type="GO" id="GO:0005737">
    <property type="term" value="C:cytoplasm"/>
    <property type="evidence" value="ECO:0007669"/>
    <property type="project" value="TreeGrafter"/>
</dbReference>
<evidence type="ECO:0000259" key="5">
    <source>
        <dbReference type="PROSITE" id="PS50011"/>
    </source>
</evidence>
<dbReference type="Proteomes" id="UP000187429">
    <property type="component" value="Unassembled WGS sequence"/>
</dbReference>
<dbReference type="InterPro" id="IPR017441">
    <property type="entry name" value="Protein_kinase_ATP_BS"/>
</dbReference>
<dbReference type="GO" id="GO:0004674">
    <property type="term" value="F:protein serine/threonine kinase activity"/>
    <property type="evidence" value="ECO:0007669"/>
    <property type="project" value="UniProtKB-KW"/>
</dbReference>
<feature type="binding site" evidence="3">
    <location>
        <position position="53"/>
    </location>
    <ligand>
        <name>ATP</name>
        <dbReference type="ChEBI" id="CHEBI:30616"/>
    </ligand>
</feature>
<dbReference type="GO" id="GO:0005634">
    <property type="term" value="C:nucleus"/>
    <property type="evidence" value="ECO:0007669"/>
    <property type="project" value="TreeGrafter"/>
</dbReference>
<evidence type="ECO:0000313" key="6">
    <source>
        <dbReference type="EMBL" id="OMJ26135.1"/>
    </source>
</evidence>
<dbReference type="InterPro" id="IPR000719">
    <property type="entry name" value="Prot_kinase_dom"/>
</dbReference>
<feature type="domain" description="Protein kinase" evidence="5">
    <location>
        <begin position="24"/>
        <end position="301"/>
    </location>
</feature>
<dbReference type="InterPro" id="IPR011009">
    <property type="entry name" value="Kinase-like_dom_sf"/>
</dbReference>
<keyword evidence="4" id="KW-0418">Kinase</keyword>
<dbReference type="Pfam" id="PF00069">
    <property type="entry name" value="Pkinase"/>
    <property type="match status" value="1"/>
</dbReference>
<keyword evidence="4" id="KW-0808">Transferase</keyword>
<dbReference type="AlphaFoldDB" id="A0A1R1YH36"/>
<evidence type="ECO:0000313" key="7">
    <source>
        <dbReference type="Proteomes" id="UP000187429"/>
    </source>
</evidence>
<gene>
    <name evidence="6" type="ORF">AYI69_g4069</name>
</gene>
<dbReference type="PANTHER" id="PTHR44167">
    <property type="entry name" value="OVARIAN-SPECIFIC SERINE/THREONINE-PROTEIN KINASE LOK-RELATED"/>
    <property type="match status" value="1"/>
</dbReference>
<organism evidence="6 7">
    <name type="scientific">Smittium culicis</name>
    <dbReference type="NCBI Taxonomy" id="133412"/>
    <lineage>
        <taxon>Eukaryota</taxon>
        <taxon>Fungi</taxon>
        <taxon>Fungi incertae sedis</taxon>
        <taxon>Zoopagomycota</taxon>
        <taxon>Kickxellomycotina</taxon>
        <taxon>Harpellomycetes</taxon>
        <taxon>Harpellales</taxon>
        <taxon>Legeriomycetaceae</taxon>
        <taxon>Smittium</taxon>
    </lineage>
</organism>
<dbReference type="GO" id="GO:0005524">
    <property type="term" value="F:ATP binding"/>
    <property type="evidence" value="ECO:0007669"/>
    <property type="project" value="UniProtKB-UniRule"/>
</dbReference>
<keyword evidence="7" id="KW-1185">Reference proteome</keyword>
<evidence type="ECO:0000256" key="3">
    <source>
        <dbReference type="PROSITE-ProRule" id="PRU10141"/>
    </source>
</evidence>
<dbReference type="OrthoDB" id="541276at2759"/>
<evidence type="ECO:0000256" key="4">
    <source>
        <dbReference type="RuleBase" id="RU000304"/>
    </source>
</evidence>
<dbReference type="PROSITE" id="PS50011">
    <property type="entry name" value="PROTEIN_KINASE_DOM"/>
    <property type="match status" value="1"/>
</dbReference>
<comment type="similarity">
    <text evidence="4">Belongs to the protein kinase superfamily.</text>
</comment>
<dbReference type="PROSITE" id="PS00108">
    <property type="entry name" value="PROTEIN_KINASE_ST"/>
    <property type="match status" value="1"/>
</dbReference>
<proteinExistence type="inferred from homology"/>
<keyword evidence="4" id="KW-0723">Serine/threonine-protein kinase</keyword>
<evidence type="ECO:0000256" key="2">
    <source>
        <dbReference type="ARBA" id="ARBA00022840"/>
    </source>
</evidence>
<dbReference type="GO" id="GO:0044773">
    <property type="term" value="P:mitotic DNA damage checkpoint signaling"/>
    <property type="evidence" value="ECO:0007669"/>
    <property type="project" value="TreeGrafter"/>
</dbReference>
<sequence length="410" mass="46544">MSAVKKSQKKSGSMLGHSIDNGSLQFTKLIGVGTYGEVYKTLHRGQNKEYAVKVLERKKNKNVDQMLEEPFVDARILSLEIRLYAKIPPHPNIIRLERILHTRDQLFIVMENCSGGDLYENISGNPHFHLPGNDALIKRLFTQLLNAVSHCHRYGVYHRDLKPENILVTQDGLNVKLIDFGLSTDKQWSNEIGCGSAYYMSPESQGGLDGKITHYATAPNDVWALGIILINLATGRNPWNRAHLSDPLFCRYLKDKSFLCQAINATPSFSHIIQRAIEIDPSKRCTIYELKELVENCKQFICSRSLFLSNTARDRNEKISSNAKVYKENITKVTNDLSDQTINSDEGYNIATKSSSPNKNNFFRNSYIAQKNLNANNNINVTEDFNSGVFIDSPNYLNSYNIFHHKQMMS</sequence>
<dbReference type="PANTHER" id="PTHR44167:SF24">
    <property type="entry name" value="SERINE_THREONINE-PROTEIN KINASE CHK2"/>
    <property type="match status" value="1"/>
</dbReference>
<dbReference type="SMART" id="SM00220">
    <property type="entry name" value="S_TKc"/>
    <property type="match status" value="1"/>
</dbReference>
<keyword evidence="2 3" id="KW-0067">ATP-binding</keyword>
<protein>
    <submittedName>
        <fullName evidence="6">Negative regulator of sexual conjugation and meiosis</fullName>
    </submittedName>
</protein>